<keyword evidence="1" id="KW-0732">Signal</keyword>
<dbReference type="EMBL" id="JAGQHS010000169">
    <property type="protein sequence ID" value="MCA9758408.1"/>
    <property type="molecule type" value="Genomic_DNA"/>
</dbReference>
<organism evidence="3 4">
    <name type="scientific">Eiseniibacteriota bacterium</name>
    <dbReference type="NCBI Taxonomy" id="2212470"/>
    <lineage>
        <taxon>Bacteria</taxon>
        <taxon>Candidatus Eiseniibacteriota</taxon>
    </lineage>
</organism>
<dbReference type="Gene3D" id="2.130.10.10">
    <property type="entry name" value="YVTN repeat-like/Quinoprotein amine dehydrogenase"/>
    <property type="match status" value="1"/>
</dbReference>
<name>A0A956SHF9_UNCEI</name>
<sequence length="716" mass="73866">MQKTNGRMGAGSALMIAIAGIIGASPSTAVPVPEEAGWELLFTRSVPSAQSAILHPSSGDIYVGVRASNSSGGLYEFDRYGFATQIAGGSNPAALAADPDSGYVFVAEDYGGHLYRTDPDVGGRLDWVGGFHSGDDDPVGMDFAPAGYSGPFLLPGDAVVVDRGNSGADEIWMWNPYSPEGEVQIHADNGTLADAVDVTVSPTDIFVADPRGGSPGTVWRLLADGTLEAVSTSLALVDPVGIDYDFTTASLLVADRGLAQLLRVDVASGETTVVLSGLDPSVTWAGIDLTSDGRRMVITENATGSVHFFAQCAPLGPEDDCDGNGVSDLCDIALGTLADCNQNGVPDVCDIESGASQDCNLDGIPDECPQCPPVEVVFVMDTSASMDGEASALCGSIEQVTAHLEASGIAASSTYLGITAAPGGAYGCLQGTVLDLYGDDVPGNPPPGIETLLTCPGGDQAPSESWGQATSIVAGLHPWAPEGESIRLIIPIGDEGPWCGDPANGNDQLSIDHAISVAVANGVIVSPITGSGSSETVIALARQLADGTGGQQFSSSTPSLDLAEAVVDLVESACASFTDCNDNGILDSCDIANGTSQDEDEDGIPDECGATSGLGDTFANAPGHDTLGHVAAHPNPFLSSTQFQFRLETETNVRLTIFDAAGRKVTQLLSTHLPTGTHTVEWNGRDTNGHQVDAGVYFYRLETPGTKRSERLVVVR</sequence>
<evidence type="ECO:0000256" key="1">
    <source>
        <dbReference type="SAM" id="SignalP"/>
    </source>
</evidence>
<feature type="signal peptide" evidence="1">
    <location>
        <begin position="1"/>
        <end position="29"/>
    </location>
</feature>
<dbReference type="Pfam" id="PF13860">
    <property type="entry name" value="FlgD_ig"/>
    <property type="match status" value="1"/>
</dbReference>
<evidence type="ECO:0000313" key="3">
    <source>
        <dbReference type="EMBL" id="MCA9758408.1"/>
    </source>
</evidence>
<feature type="chain" id="PRO_5037859142" evidence="1">
    <location>
        <begin position="30"/>
        <end position="716"/>
    </location>
</feature>
<dbReference type="Proteomes" id="UP000739538">
    <property type="component" value="Unassembled WGS sequence"/>
</dbReference>
<dbReference type="Gene3D" id="2.60.40.4070">
    <property type="match status" value="1"/>
</dbReference>
<dbReference type="InterPro" id="IPR036465">
    <property type="entry name" value="vWFA_dom_sf"/>
</dbReference>
<proteinExistence type="predicted"/>
<dbReference type="AlphaFoldDB" id="A0A956SHF9"/>
<dbReference type="InterPro" id="IPR026444">
    <property type="entry name" value="Secre_tail"/>
</dbReference>
<accession>A0A956SHF9</accession>
<evidence type="ECO:0000313" key="4">
    <source>
        <dbReference type="Proteomes" id="UP000739538"/>
    </source>
</evidence>
<evidence type="ECO:0000259" key="2">
    <source>
        <dbReference type="Pfam" id="PF13860"/>
    </source>
</evidence>
<comment type="caution">
    <text evidence="3">The sequence shown here is derived from an EMBL/GenBank/DDBJ whole genome shotgun (WGS) entry which is preliminary data.</text>
</comment>
<reference evidence="3" key="1">
    <citation type="submission" date="2020-04" db="EMBL/GenBank/DDBJ databases">
        <authorList>
            <person name="Zhang T."/>
        </authorList>
    </citation>
    <scope>NUCLEOTIDE SEQUENCE</scope>
    <source>
        <strain evidence="3">HKST-UBA02</strain>
    </source>
</reference>
<dbReference type="InterPro" id="IPR015943">
    <property type="entry name" value="WD40/YVTN_repeat-like_dom_sf"/>
</dbReference>
<dbReference type="SUPFAM" id="SSF53300">
    <property type="entry name" value="vWA-like"/>
    <property type="match status" value="1"/>
</dbReference>
<dbReference type="NCBIfam" id="TIGR04183">
    <property type="entry name" value="Por_Secre_tail"/>
    <property type="match status" value="1"/>
</dbReference>
<protein>
    <submittedName>
        <fullName evidence="3">T9SS type A sorting domain-containing protein</fullName>
    </submittedName>
</protein>
<dbReference type="InterPro" id="IPR025965">
    <property type="entry name" value="FlgD/Vpr_Ig-like"/>
</dbReference>
<feature type="domain" description="FlgD/Vpr Ig-like" evidence="2">
    <location>
        <begin position="644"/>
        <end position="701"/>
    </location>
</feature>
<reference evidence="3" key="2">
    <citation type="journal article" date="2021" name="Microbiome">
        <title>Successional dynamics and alternative stable states in a saline activated sludge microbial community over 9 years.</title>
        <authorList>
            <person name="Wang Y."/>
            <person name="Ye J."/>
            <person name="Ju F."/>
            <person name="Liu L."/>
            <person name="Boyd J.A."/>
            <person name="Deng Y."/>
            <person name="Parks D.H."/>
            <person name="Jiang X."/>
            <person name="Yin X."/>
            <person name="Woodcroft B.J."/>
            <person name="Tyson G.W."/>
            <person name="Hugenholtz P."/>
            <person name="Polz M.F."/>
            <person name="Zhang T."/>
        </authorList>
    </citation>
    <scope>NUCLEOTIDE SEQUENCE</scope>
    <source>
        <strain evidence="3">HKST-UBA02</strain>
    </source>
</reference>
<gene>
    <name evidence="3" type="ORF">KDA27_21610</name>
</gene>
<dbReference type="SUPFAM" id="SSF63829">
    <property type="entry name" value="Calcium-dependent phosphotriesterase"/>
    <property type="match status" value="1"/>
</dbReference>